<dbReference type="GO" id="GO:0003676">
    <property type="term" value="F:nucleic acid binding"/>
    <property type="evidence" value="ECO:0007669"/>
    <property type="project" value="InterPro"/>
</dbReference>
<evidence type="ECO:0000313" key="6">
    <source>
        <dbReference type="Proteomes" id="UP000230069"/>
    </source>
</evidence>
<dbReference type="InParanoid" id="A0A2G5EA19"/>
<dbReference type="InterPro" id="IPR003690">
    <property type="entry name" value="MTERF"/>
</dbReference>
<comment type="similarity">
    <text evidence="1">Belongs to the mTERF family.</text>
</comment>
<keyword evidence="2" id="KW-0806">Transcription termination</keyword>
<keyword evidence="2" id="KW-0805">Transcription regulation</keyword>
<dbReference type="PANTHER" id="PTHR13068:SF139">
    <property type="entry name" value="TRANSCRIPTION TERMINATION FACTOR MTEF1, CHLOROPLASTIC"/>
    <property type="match status" value="1"/>
</dbReference>
<evidence type="ECO:0000256" key="1">
    <source>
        <dbReference type="ARBA" id="ARBA00007692"/>
    </source>
</evidence>
<dbReference type="EMBL" id="KZ305027">
    <property type="protein sequence ID" value="PIA52606.1"/>
    <property type="molecule type" value="Genomic_DNA"/>
</dbReference>
<organism evidence="5 6">
    <name type="scientific">Aquilegia coerulea</name>
    <name type="common">Rocky mountain columbine</name>
    <dbReference type="NCBI Taxonomy" id="218851"/>
    <lineage>
        <taxon>Eukaryota</taxon>
        <taxon>Viridiplantae</taxon>
        <taxon>Streptophyta</taxon>
        <taxon>Embryophyta</taxon>
        <taxon>Tracheophyta</taxon>
        <taxon>Spermatophyta</taxon>
        <taxon>Magnoliopsida</taxon>
        <taxon>Ranunculales</taxon>
        <taxon>Ranunculaceae</taxon>
        <taxon>Thalictroideae</taxon>
        <taxon>Aquilegia</taxon>
    </lineage>
</organism>
<feature type="region of interest" description="Disordered" evidence="4">
    <location>
        <begin position="1"/>
        <end position="40"/>
    </location>
</feature>
<dbReference type="AlphaFoldDB" id="A0A2G5EA19"/>
<sequence>MVHSLCIPTFSSSSSSSSISRHNNKNKTPHKPSSSSHPPLLIRFHTSHRENLRYLKTLNIITPTTTTSNNKKFFTPETIDQILSLVNYFKSKGFSDTHIQKLALHNPKLFSSNLDSFDIDPIFNFLSLNVSASQEESRELILRCPSILFSNVVYYLKPTLEFLSELGINKLNFGTSLNAHLLNTRVEKFVGKIRFLESLGFSNEEARRVCGRLPAIFGYSIENNMRPKVKYLIEDMERIIDELKEFPQYFAFSLEKRIVPRHLHLKERNVYVPLRKMLMWSDQRFYARWK</sequence>
<keyword evidence="6" id="KW-1185">Reference proteome</keyword>
<dbReference type="Proteomes" id="UP000230069">
    <property type="component" value="Unassembled WGS sequence"/>
</dbReference>
<keyword evidence="2" id="KW-0804">Transcription</keyword>
<gene>
    <name evidence="5" type="ORF">AQUCO_01000469v1</name>
</gene>
<evidence type="ECO:0000313" key="5">
    <source>
        <dbReference type="EMBL" id="PIA52606.1"/>
    </source>
</evidence>
<dbReference type="Gene3D" id="1.25.70.10">
    <property type="entry name" value="Transcription termination factor 3, mitochondrial"/>
    <property type="match status" value="1"/>
</dbReference>
<reference evidence="5 6" key="1">
    <citation type="submission" date="2017-09" db="EMBL/GenBank/DDBJ databases">
        <title>WGS assembly of Aquilegia coerulea Goldsmith.</title>
        <authorList>
            <person name="Hodges S."/>
            <person name="Kramer E."/>
            <person name="Nordborg M."/>
            <person name="Tomkins J."/>
            <person name="Borevitz J."/>
            <person name="Derieg N."/>
            <person name="Yan J."/>
            <person name="Mihaltcheva S."/>
            <person name="Hayes R.D."/>
            <person name="Rokhsar D."/>
        </authorList>
    </citation>
    <scope>NUCLEOTIDE SEQUENCE [LARGE SCALE GENOMIC DNA]</scope>
    <source>
        <strain evidence="6">cv. Goldsmith</strain>
    </source>
</reference>
<dbReference type="STRING" id="218851.A0A2G5EA19"/>
<evidence type="ECO:0000256" key="2">
    <source>
        <dbReference type="ARBA" id="ARBA00022472"/>
    </source>
</evidence>
<accession>A0A2G5EA19</accession>
<dbReference type="FunCoup" id="A0A2G5EA19">
    <property type="interactions" value="383"/>
</dbReference>
<dbReference type="PANTHER" id="PTHR13068">
    <property type="entry name" value="CGI-12 PROTEIN-RELATED"/>
    <property type="match status" value="1"/>
</dbReference>
<keyword evidence="3" id="KW-0809">Transit peptide</keyword>
<dbReference type="Pfam" id="PF02536">
    <property type="entry name" value="mTERF"/>
    <property type="match status" value="1"/>
</dbReference>
<proteinExistence type="inferred from homology"/>
<protein>
    <submittedName>
        <fullName evidence="5">Uncharacterized protein</fullName>
    </submittedName>
</protein>
<dbReference type="GO" id="GO:0006353">
    <property type="term" value="P:DNA-templated transcription termination"/>
    <property type="evidence" value="ECO:0007669"/>
    <property type="project" value="UniProtKB-KW"/>
</dbReference>
<evidence type="ECO:0000256" key="3">
    <source>
        <dbReference type="ARBA" id="ARBA00022946"/>
    </source>
</evidence>
<name>A0A2G5EA19_AQUCA</name>
<evidence type="ECO:0000256" key="4">
    <source>
        <dbReference type="SAM" id="MobiDB-lite"/>
    </source>
</evidence>
<dbReference type="OrthoDB" id="637682at2759"/>
<dbReference type="InterPro" id="IPR038538">
    <property type="entry name" value="MTERF_sf"/>
</dbReference>
<feature type="compositionally biased region" description="Low complexity" evidence="4">
    <location>
        <begin position="11"/>
        <end position="20"/>
    </location>
</feature>
<dbReference type="SMART" id="SM00733">
    <property type="entry name" value="Mterf"/>
    <property type="match status" value="4"/>
</dbReference>